<dbReference type="GO" id="GO:0008831">
    <property type="term" value="F:dTDP-4-dehydrorhamnose reductase activity"/>
    <property type="evidence" value="ECO:0007669"/>
    <property type="project" value="UniProtKB-EC"/>
</dbReference>
<dbReference type="PANTHER" id="PTHR10491:SF4">
    <property type="entry name" value="METHIONINE ADENOSYLTRANSFERASE 2 SUBUNIT BETA"/>
    <property type="match status" value="1"/>
</dbReference>
<evidence type="ECO:0000256" key="4">
    <source>
        <dbReference type="ARBA" id="ARBA00017099"/>
    </source>
</evidence>
<gene>
    <name evidence="8" type="ORF">GV827_21305</name>
</gene>
<evidence type="ECO:0000259" key="7">
    <source>
        <dbReference type="Pfam" id="PF04321"/>
    </source>
</evidence>
<feature type="domain" description="RmlD-like substrate binding" evidence="7">
    <location>
        <begin position="3"/>
        <end position="261"/>
    </location>
</feature>
<dbReference type="InterPro" id="IPR029903">
    <property type="entry name" value="RmlD-like-bd"/>
</dbReference>
<organism evidence="8 9">
    <name type="scientific">Sulfitobacter sediminilitoris</name>
    <dbReference type="NCBI Taxonomy" id="2698830"/>
    <lineage>
        <taxon>Bacteria</taxon>
        <taxon>Pseudomonadati</taxon>
        <taxon>Pseudomonadota</taxon>
        <taxon>Alphaproteobacteria</taxon>
        <taxon>Rhodobacterales</taxon>
        <taxon>Roseobacteraceae</taxon>
        <taxon>Sulfitobacter</taxon>
    </lineage>
</organism>
<evidence type="ECO:0000256" key="3">
    <source>
        <dbReference type="ARBA" id="ARBA00012929"/>
    </source>
</evidence>
<evidence type="ECO:0000256" key="2">
    <source>
        <dbReference type="ARBA" id="ARBA00010944"/>
    </source>
</evidence>
<accession>A0A6P0CFI3</accession>
<keyword evidence="9" id="KW-1185">Reference proteome</keyword>
<comment type="similarity">
    <text evidence="2 6">Belongs to the dTDP-4-dehydrorhamnose reductase family.</text>
</comment>
<dbReference type="Gene3D" id="3.40.50.720">
    <property type="entry name" value="NAD(P)-binding Rossmann-like Domain"/>
    <property type="match status" value="1"/>
</dbReference>
<dbReference type="GO" id="GO:0048269">
    <property type="term" value="C:methionine adenosyltransferase complex"/>
    <property type="evidence" value="ECO:0007669"/>
    <property type="project" value="TreeGrafter"/>
</dbReference>
<dbReference type="Pfam" id="PF04321">
    <property type="entry name" value="RmlD_sub_bind"/>
    <property type="match status" value="1"/>
</dbReference>
<dbReference type="GO" id="GO:0019305">
    <property type="term" value="P:dTDP-rhamnose biosynthetic process"/>
    <property type="evidence" value="ECO:0007669"/>
    <property type="project" value="UniProtKB-UniPathway"/>
</dbReference>
<comment type="function">
    <text evidence="6">Catalyzes the reduction of dTDP-6-deoxy-L-lyxo-4-hexulose to yield dTDP-L-rhamnose.</text>
</comment>
<dbReference type="GO" id="GO:0006556">
    <property type="term" value="P:S-adenosylmethionine biosynthetic process"/>
    <property type="evidence" value="ECO:0007669"/>
    <property type="project" value="TreeGrafter"/>
</dbReference>
<evidence type="ECO:0000256" key="5">
    <source>
        <dbReference type="ARBA" id="ARBA00048200"/>
    </source>
</evidence>
<dbReference type="Proteomes" id="UP000468591">
    <property type="component" value="Unassembled WGS sequence"/>
</dbReference>
<protein>
    <recommendedName>
        <fullName evidence="4 6">dTDP-4-dehydrorhamnose reductase</fullName>
        <ecNumber evidence="3 6">1.1.1.133</ecNumber>
    </recommendedName>
</protein>
<evidence type="ECO:0000256" key="1">
    <source>
        <dbReference type="ARBA" id="ARBA00004781"/>
    </source>
</evidence>
<dbReference type="UniPathway" id="UPA00124"/>
<comment type="catalytic activity">
    <reaction evidence="5 6">
        <text>dTDP-beta-L-rhamnose + NADP(+) = dTDP-4-dehydro-beta-L-rhamnose + NADPH + H(+)</text>
        <dbReference type="Rhea" id="RHEA:21796"/>
        <dbReference type="ChEBI" id="CHEBI:15378"/>
        <dbReference type="ChEBI" id="CHEBI:57510"/>
        <dbReference type="ChEBI" id="CHEBI:57783"/>
        <dbReference type="ChEBI" id="CHEBI:58349"/>
        <dbReference type="ChEBI" id="CHEBI:62830"/>
        <dbReference type="EC" id="1.1.1.133"/>
    </reaction>
</comment>
<dbReference type="AlphaFoldDB" id="A0A6P0CFI3"/>
<dbReference type="GO" id="GO:0048270">
    <property type="term" value="F:methionine adenosyltransferase regulator activity"/>
    <property type="evidence" value="ECO:0007669"/>
    <property type="project" value="TreeGrafter"/>
</dbReference>
<comment type="pathway">
    <text evidence="1 6">Carbohydrate biosynthesis; dTDP-L-rhamnose biosynthesis.</text>
</comment>
<name>A0A6P0CFI3_9RHOB</name>
<evidence type="ECO:0000313" key="8">
    <source>
        <dbReference type="EMBL" id="NEK24912.1"/>
    </source>
</evidence>
<evidence type="ECO:0000256" key="6">
    <source>
        <dbReference type="RuleBase" id="RU364082"/>
    </source>
</evidence>
<dbReference type="InterPro" id="IPR036291">
    <property type="entry name" value="NAD(P)-bd_dom_sf"/>
</dbReference>
<dbReference type="SUPFAM" id="SSF51735">
    <property type="entry name" value="NAD(P)-binding Rossmann-fold domains"/>
    <property type="match status" value="1"/>
</dbReference>
<dbReference type="InterPro" id="IPR005913">
    <property type="entry name" value="dTDP_dehydrorham_reduct"/>
</dbReference>
<reference evidence="8 9" key="1">
    <citation type="submission" date="2020-01" db="EMBL/GenBank/DDBJ databases">
        <title>Sulfitobacter sediminilitoris sp. nov., isolated from a tidal flat.</title>
        <authorList>
            <person name="Park S."/>
            <person name="Yoon J.-H."/>
        </authorList>
    </citation>
    <scope>NUCLEOTIDE SEQUENCE [LARGE SCALE GENOMIC DNA]</scope>
    <source>
        <strain evidence="8 9">JBTF-M27</strain>
    </source>
</reference>
<comment type="caution">
    <text evidence="8">The sequence shown here is derived from an EMBL/GenBank/DDBJ whole genome shotgun (WGS) entry which is preliminary data.</text>
</comment>
<keyword evidence="6" id="KW-0560">Oxidoreductase</keyword>
<dbReference type="RefSeq" id="WP_164356007.1">
    <property type="nucleotide sequence ID" value="NZ_JAABNT010000027.1"/>
</dbReference>
<evidence type="ECO:0000313" key="9">
    <source>
        <dbReference type="Proteomes" id="UP000468591"/>
    </source>
</evidence>
<dbReference type="EC" id="1.1.1.133" evidence="3 6"/>
<comment type="cofactor">
    <cofactor evidence="6">
        <name>Mg(2+)</name>
        <dbReference type="ChEBI" id="CHEBI:18420"/>
    </cofactor>
    <text evidence="6">Binds 1 Mg(2+) ion per monomer.</text>
</comment>
<proteinExistence type="inferred from homology"/>
<dbReference type="PANTHER" id="PTHR10491">
    <property type="entry name" value="DTDP-4-DEHYDRORHAMNOSE REDUCTASE"/>
    <property type="match status" value="1"/>
</dbReference>
<dbReference type="EMBL" id="JAABNT010000027">
    <property type="protein sequence ID" value="NEK24912.1"/>
    <property type="molecule type" value="Genomic_DNA"/>
</dbReference>
<sequence>MSRMLVFGSSGLLGRALMSRMSVKAVGTSLTREAEDRVKLDAVNAEAVRNVIEEVKPEIVVNLIAERRPKFWGDLVSLRKVNVDTARNVAEAAAIYGADLIHVSTDYVFPNGGPHSVNSPHLPTNSYGFTKSEAESAVRSENRDAIIVRMPVLYGSVERFDECNLSELVHRLYCATQPVSLDTWAKRRPTHVADVAETLAQIADNPQAWRHRNIHVSAKGWHSQFEMGRLAAQLIGIDFSMLNPVSNDNPERPRMVDLELDTYTPFLDRYRSLEQGLAEVYESYVSVG</sequence>
<keyword evidence="6" id="KW-0521">NADP</keyword>